<keyword evidence="2" id="KW-1133">Transmembrane helix</keyword>
<comment type="caution">
    <text evidence="6">The sequence shown here is derived from an EMBL/GenBank/DDBJ whole genome shotgun (WGS) entry which is preliminary data.</text>
</comment>
<keyword evidence="3" id="KW-0732">Signal</keyword>
<dbReference type="InterPro" id="IPR011707">
    <property type="entry name" value="Cu-oxidase-like_N"/>
</dbReference>
<dbReference type="InterPro" id="IPR001117">
    <property type="entry name" value="Cu-oxidase_2nd"/>
</dbReference>
<keyword evidence="2" id="KW-0472">Membrane</keyword>
<evidence type="ECO:0000256" key="1">
    <source>
        <dbReference type="ARBA" id="ARBA00010609"/>
    </source>
</evidence>
<dbReference type="InterPro" id="IPR045087">
    <property type="entry name" value="Cu-oxidase_fam"/>
</dbReference>
<dbReference type="Proteomes" id="UP000806378">
    <property type="component" value="Unassembled WGS sequence"/>
</dbReference>
<sequence length="344" mass="38971">MYLWRPLLWLLFITTIESAKAGRRFYNWEVRRELRSRDHYKIVTINGKSPGPTIQVNLADHVFVKVTNRMGEIVSIHWDGVRQIESLGFDGIEGVARGPIRPGKAFIYHLIADRLGKSQYYSSYIKQKNDGLRGLIEILPAETVTYDYDMSIVLDDRYYRSNYSFAADSELLLIPRKGKLDCAELTTPSSHPTACYPNNFEYSHWKVVPGKTYRLKISSLTAKSTLCFQIECHNLTVVEAYGHYVEPVQNLLVDSGRTYSVLVKANQNPLRNYLIMTNIVGQNNTATSPLGLAVLSYSSSAGPIRNHVTPQLVQSVGSKAGPAYHMMLAFLLMLAWLIRRLSKC</sequence>
<dbReference type="OrthoDB" id="2121828at2759"/>
<dbReference type="PANTHER" id="PTHR11709">
    <property type="entry name" value="MULTI-COPPER OXIDASE"/>
    <property type="match status" value="1"/>
</dbReference>
<dbReference type="GO" id="GO:0005507">
    <property type="term" value="F:copper ion binding"/>
    <property type="evidence" value="ECO:0007669"/>
    <property type="project" value="InterPro"/>
</dbReference>
<accession>A0A8T0CMW2</accession>
<feature type="signal peptide" evidence="3">
    <location>
        <begin position="1"/>
        <end position="21"/>
    </location>
</feature>
<dbReference type="GO" id="GO:0016491">
    <property type="term" value="F:oxidoreductase activity"/>
    <property type="evidence" value="ECO:0007669"/>
    <property type="project" value="TreeGrafter"/>
</dbReference>
<dbReference type="PANTHER" id="PTHR11709:SF218">
    <property type="entry name" value="L-ASCORBATE OXIDASE"/>
    <property type="match status" value="1"/>
</dbReference>
<feature type="transmembrane region" description="Helical" evidence="2">
    <location>
        <begin position="321"/>
        <end position="338"/>
    </location>
</feature>
<feature type="chain" id="PRO_5035775239" evidence="3">
    <location>
        <begin position="22"/>
        <end position="344"/>
    </location>
</feature>
<evidence type="ECO:0000313" key="6">
    <source>
        <dbReference type="EMBL" id="KAF7848957.1"/>
    </source>
</evidence>
<dbReference type="Gramene" id="rna-gnl|WGS:JABURB|Cocit.L1396.1">
    <property type="protein sequence ID" value="cds-KAF7848957.1"/>
    <property type="gene ID" value="gene-BT93_L1396"/>
</dbReference>
<dbReference type="Gene3D" id="2.60.40.420">
    <property type="entry name" value="Cupredoxins - blue copper proteins"/>
    <property type="match status" value="2"/>
</dbReference>
<dbReference type="Pfam" id="PF07732">
    <property type="entry name" value="Cu-oxidase_3"/>
    <property type="match status" value="1"/>
</dbReference>
<protein>
    <submittedName>
        <fullName evidence="6">Uncharacterized protein</fullName>
    </submittedName>
</protein>
<dbReference type="EMBL" id="MU089920">
    <property type="protein sequence ID" value="KAF7848957.1"/>
    <property type="molecule type" value="Genomic_DNA"/>
</dbReference>
<evidence type="ECO:0000259" key="4">
    <source>
        <dbReference type="Pfam" id="PF00394"/>
    </source>
</evidence>
<keyword evidence="7" id="KW-1185">Reference proteome</keyword>
<evidence type="ECO:0000256" key="2">
    <source>
        <dbReference type="SAM" id="Phobius"/>
    </source>
</evidence>
<evidence type="ECO:0000256" key="3">
    <source>
        <dbReference type="SAM" id="SignalP"/>
    </source>
</evidence>
<dbReference type="SUPFAM" id="SSF49503">
    <property type="entry name" value="Cupredoxins"/>
    <property type="match status" value="2"/>
</dbReference>
<dbReference type="AlphaFoldDB" id="A0A8T0CMW2"/>
<evidence type="ECO:0000313" key="7">
    <source>
        <dbReference type="Proteomes" id="UP000806378"/>
    </source>
</evidence>
<evidence type="ECO:0000259" key="5">
    <source>
        <dbReference type="Pfam" id="PF07732"/>
    </source>
</evidence>
<feature type="domain" description="Plastocyanin-like" evidence="4">
    <location>
        <begin position="189"/>
        <end position="299"/>
    </location>
</feature>
<proteinExistence type="inferred from homology"/>
<gene>
    <name evidence="6" type="ORF">BT93_L1396</name>
</gene>
<dbReference type="InterPro" id="IPR008972">
    <property type="entry name" value="Cupredoxin"/>
</dbReference>
<comment type="similarity">
    <text evidence="1">Belongs to the multicopper oxidase family.</text>
</comment>
<organism evidence="6 7">
    <name type="scientific">Corymbia citriodora subsp. variegata</name>
    <dbReference type="NCBI Taxonomy" id="360336"/>
    <lineage>
        <taxon>Eukaryota</taxon>
        <taxon>Viridiplantae</taxon>
        <taxon>Streptophyta</taxon>
        <taxon>Embryophyta</taxon>
        <taxon>Tracheophyta</taxon>
        <taxon>Spermatophyta</taxon>
        <taxon>Magnoliopsida</taxon>
        <taxon>eudicotyledons</taxon>
        <taxon>Gunneridae</taxon>
        <taxon>Pentapetalae</taxon>
        <taxon>rosids</taxon>
        <taxon>malvids</taxon>
        <taxon>Myrtales</taxon>
        <taxon>Myrtaceae</taxon>
        <taxon>Myrtoideae</taxon>
        <taxon>Eucalypteae</taxon>
        <taxon>Corymbia</taxon>
    </lineage>
</organism>
<keyword evidence="2" id="KW-0812">Transmembrane</keyword>
<dbReference type="Pfam" id="PF00394">
    <property type="entry name" value="Cu-oxidase"/>
    <property type="match status" value="1"/>
</dbReference>
<reference evidence="6" key="1">
    <citation type="submission" date="2020-05" db="EMBL/GenBank/DDBJ databases">
        <title>WGS assembly of Corymbia citriodora subspecies variegata.</title>
        <authorList>
            <person name="Barry K."/>
            <person name="Hundley H."/>
            <person name="Shu S."/>
            <person name="Jenkins J."/>
            <person name="Grimwood J."/>
            <person name="Baten A."/>
        </authorList>
    </citation>
    <scope>NUCLEOTIDE SEQUENCE</scope>
    <source>
        <strain evidence="6">CV2-018</strain>
    </source>
</reference>
<name>A0A8T0CMW2_CORYI</name>
<feature type="domain" description="Plastocyanin-like" evidence="5">
    <location>
        <begin position="39"/>
        <end position="141"/>
    </location>
</feature>